<keyword evidence="1" id="KW-0812">Transmembrane</keyword>
<keyword evidence="1" id="KW-1133">Transmembrane helix</keyword>
<feature type="transmembrane region" description="Helical" evidence="1">
    <location>
        <begin position="21"/>
        <end position="40"/>
    </location>
</feature>
<evidence type="ECO:0000259" key="2">
    <source>
        <dbReference type="Pfam" id="PF00892"/>
    </source>
</evidence>
<feature type="transmembrane region" description="Helical" evidence="1">
    <location>
        <begin position="52"/>
        <end position="71"/>
    </location>
</feature>
<evidence type="ECO:0000313" key="4">
    <source>
        <dbReference type="Proteomes" id="UP001597327"/>
    </source>
</evidence>
<dbReference type="Proteomes" id="UP001597327">
    <property type="component" value="Unassembled WGS sequence"/>
</dbReference>
<reference evidence="4" key="1">
    <citation type="journal article" date="2019" name="Int. J. Syst. Evol. Microbiol.">
        <title>The Global Catalogue of Microorganisms (GCM) 10K type strain sequencing project: providing services to taxonomists for standard genome sequencing and annotation.</title>
        <authorList>
            <consortium name="The Broad Institute Genomics Platform"/>
            <consortium name="The Broad Institute Genome Sequencing Center for Infectious Disease"/>
            <person name="Wu L."/>
            <person name="Ma J."/>
        </authorList>
    </citation>
    <scope>NUCLEOTIDE SEQUENCE [LARGE SCALE GENOMIC DNA]</scope>
    <source>
        <strain evidence="4">JCM 3369</strain>
    </source>
</reference>
<dbReference type="PANTHER" id="PTHR22911:SF137">
    <property type="entry name" value="SOLUTE CARRIER FAMILY 35 MEMBER G2-RELATED"/>
    <property type="match status" value="1"/>
</dbReference>
<dbReference type="InterPro" id="IPR037185">
    <property type="entry name" value="EmrE-like"/>
</dbReference>
<feature type="transmembrane region" description="Helical" evidence="1">
    <location>
        <begin position="261"/>
        <end position="278"/>
    </location>
</feature>
<protein>
    <submittedName>
        <fullName evidence="3">EamA family transporter</fullName>
    </submittedName>
</protein>
<dbReference type="PANTHER" id="PTHR22911">
    <property type="entry name" value="ACYL-MALONYL CONDENSING ENZYME-RELATED"/>
    <property type="match status" value="1"/>
</dbReference>
<dbReference type="SUPFAM" id="SSF103481">
    <property type="entry name" value="Multidrug resistance efflux transporter EmrE"/>
    <property type="match status" value="2"/>
</dbReference>
<feature type="domain" description="EamA" evidence="2">
    <location>
        <begin position="168"/>
        <end position="300"/>
    </location>
</feature>
<dbReference type="EMBL" id="JBHUFA010000004">
    <property type="protein sequence ID" value="MFD1696034.1"/>
    <property type="molecule type" value="Genomic_DNA"/>
</dbReference>
<name>A0ABW4JXN7_9HYPH</name>
<feature type="transmembrane region" description="Helical" evidence="1">
    <location>
        <begin position="284"/>
        <end position="302"/>
    </location>
</feature>
<dbReference type="InterPro" id="IPR000620">
    <property type="entry name" value="EamA_dom"/>
</dbReference>
<feature type="domain" description="EamA" evidence="2">
    <location>
        <begin position="22"/>
        <end position="157"/>
    </location>
</feature>
<keyword evidence="1" id="KW-0472">Membrane</keyword>
<comment type="caution">
    <text evidence="3">The sequence shown here is derived from an EMBL/GenBank/DDBJ whole genome shotgun (WGS) entry which is preliminary data.</text>
</comment>
<feature type="transmembrane region" description="Helical" evidence="1">
    <location>
        <begin position="232"/>
        <end position="249"/>
    </location>
</feature>
<accession>A0ABW4JXN7</accession>
<feature type="transmembrane region" description="Helical" evidence="1">
    <location>
        <begin position="118"/>
        <end position="135"/>
    </location>
</feature>
<evidence type="ECO:0000256" key="1">
    <source>
        <dbReference type="SAM" id="Phobius"/>
    </source>
</evidence>
<feature type="transmembrane region" description="Helical" evidence="1">
    <location>
        <begin position="83"/>
        <end position="106"/>
    </location>
</feature>
<evidence type="ECO:0000313" key="3">
    <source>
        <dbReference type="EMBL" id="MFD1696034.1"/>
    </source>
</evidence>
<feature type="transmembrane region" description="Helical" evidence="1">
    <location>
        <begin position="194"/>
        <end position="212"/>
    </location>
</feature>
<gene>
    <name evidence="3" type="ORF">ACFSC7_10955</name>
</gene>
<feature type="transmembrane region" description="Helical" evidence="1">
    <location>
        <begin position="165"/>
        <end position="182"/>
    </location>
</feature>
<proteinExistence type="predicted"/>
<sequence length="333" mass="36492">MTKDGSGHHQLQSEQANQTRQGIYTGIAAGLIWGVYPFIYKPLASIDILEVIAHRVLWSVVFLLPVTLLVSRQGPRLIETLRSLRTVALLTACAGILAGWWLTYVYCLVSERILDAGLGYYLGPVLTALMGVVFLKEKPDRGSLLAVAVSFTGILIYAFATQGHFPVYGLMLGLFYAGYTIFKRGFVRVPSQVAITIEFGLLLVPALAYLAAKGAEGTLVGFVTTTPTQTALLIFIGLMNVIPMWCYSYASTNVPSVTMSFIQYLSPTFNFLLAVFYYREPFGLPSLIMFLLVWTGIGIFIANKLNRARLARNGASTSAPVTTAQVARLRNPL</sequence>
<feature type="transmembrane region" description="Helical" evidence="1">
    <location>
        <begin position="142"/>
        <end position="159"/>
    </location>
</feature>
<dbReference type="Pfam" id="PF00892">
    <property type="entry name" value="EamA"/>
    <property type="match status" value="2"/>
</dbReference>
<keyword evidence="4" id="KW-1185">Reference proteome</keyword>
<dbReference type="RefSeq" id="WP_149893047.1">
    <property type="nucleotide sequence ID" value="NZ_JBHUFA010000004.1"/>
</dbReference>
<organism evidence="3 4">
    <name type="scientific">Roseibium aestuarii</name>
    <dbReference type="NCBI Taxonomy" id="2600299"/>
    <lineage>
        <taxon>Bacteria</taxon>
        <taxon>Pseudomonadati</taxon>
        <taxon>Pseudomonadota</taxon>
        <taxon>Alphaproteobacteria</taxon>
        <taxon>Hyphomicrobiales</taxon>
        <taxon>Stappiaceae</taxon>
        <taxon>Roseibium</taxon>
    </lineage>
</organism>